<reference evidence="2" key="1">
    <citation type="submission" date="2024-04" db="UniProtKB">
        <authorList>
            <consortium name="EnsemblMetazoa"/>
        </authorList>
    </citation>
    <scope>IDENTIFICATION</scope>
    <source>
        <strain evidence="2">EBRO</strain>
    </source>
</reference>
<organism evidence="2 3">
    <name type="scientific">Anopheles atroparvus</name>
    <name type="common">European mosquito</name>
    <dbReference type="NCBI Taxonomy" id="41427"/>
    <lineage>
        <taxon>Eukaryota</taxon>
        <taxon>Metazoa</taxon>
        <taxon>Ecdysozoa</taxon>
        <taxon>Arthropoda</taxon>
        <taxon>Hexapoda</taxon>
        <taxon>Insecta</taxon>
        <taxon>Pterygota</taxon>
        <taxon>Neoptera</taxon>
        <taxon>Endopterygota</taxon>
        <taxon>Diptera</taxon>
        <taxon>Nematocera</taxon>
        <taxon>Culicoidea</taxon>
        <taxon>Culicidae</taxon>
        <taxon>Anophelinae</taxon>
        <taxon>Anopheles</taxon>
    </lineage>
</organism>
<feature type="signal peptide" evidence="1">
    <location>
        <begin position="1"/>
        <end position="26"/>
    </location>
</feature>
<accession>A0AAG5DVY7</accession>
<dbReference type="Proteomes" id="UP000075880">
    <property type="component" value="Unassembled WGS sequence"/>
</dbReference>
<dbReference type="EnsemblMetazoa" id="ENSAATROPT016786">
    <property type="protein sequence ID" value="ENSAATROPP014773"/>
    <property type="gene ID" value="ENSAATROPG013745"/>
</dbReference>
<evidence type="ECO:0000313" key="2">
    <source>
        <dbReference type="EnsemblMetazoa" id="ENSAATROPP014773"/>
    </source>
</evidence>
<keyword evidence="1" id="KW-0732">Signal</keyword>
<protein>
    <submittedName>
        <fullName evidence="2">Uncharacterized protein</fullName>
    </submittedName>
</protein>
<keyword evidence="3" id="KW-1185">Reference proteome</keyword>
<dbReference type="AlphaFoldDB" id="A0AAG5DVY7"/>
<evidence type="ECO:0000313" key="3">
    <source>
        <dbReference type="Proteomes" id="UP000075880"/>
    </source>
</evidence>
<evidence type="ECO:0000256" key="1">
    <source>
        <dbReference type="SAM" id="SignalP"/>
    </source>
</evidence>
<name>A0AAG5DVY7_ANOAO</name>
<feature type="chain" id="PRO_5042460369" evidence="1">
    <location>
        <begin position="27"/>
        <end position="147"/>
    </location>
</feature>
<proteinExistence type="predicted"/>
<sequence length="147" mass="15691">MTMLLLRTLVVACYWGFLSPLELVGAKPMNLQRMHFVLGEHAQGEKVLEISEAGAAWYEGHPVQLDVQYPATAADGDARVRLSCVEVVIIYATSGSSGIPDGPTVDDAGGPRVQFVSGGLGQSYAGVSIVAPAVTYFKHSTVFYGMR</sequence>